<name>A0A6V8QTL9_TRIAP</name>
<dbReference type="SUPFAM" id="SSF56988">
    <property type="entry name" value="Anthrax protective antigen"/>
    <property type="match status" value="1"/>
</dbReference>
<organism evidence="3 4">
    <name type="scientific">Trichoderma asperellum</name>
    <name type="common">Filamentous fungus</name>
    <dbReference type="NCBI Taxonomy" id="101201"/>
    <lineage>
        <taxon>Eukaryota</taxon>
        <taxon>Fungi</taxon>
        <taxon>Dikarya</taxon>
        <taxon>Ascomycota</taxon>
        <taxon>Pezizomycotina</taxon>
        <taxon>Sordariomycetes</taxon>
        <taxon>Hypocreomycetidae</taxon>
        <taxon>Hypocreales</taxon>
        <taxon>Hypocreaceae</taxon>
        <taxon>Trichoderma</taxon>
    </lineage>
</organism>
<feature type="compositionally biased region" description="Basic residues" evidence="1">
    <location>
        <begin position="119"/>
        <end position="130"/>
    </location>
</feature>
<gene>
    <name evidence="3" type="ORF">TASIC1_0004001100</name>
</gene>
<accession>A0A6V8QTL9</accession>
<feature type="region of interest" description="Disordered" evidence="1">
    <location>
        <begin position="104"/>
        <end position="152"/>
    </location>
</feature>
<reference evidence="3 4" key="1">
    <citation type="submission" date="2020-07" db="EMBL/GenBank/DDBJ databases">
        <title>Trichoderma asperellum IC-1 whole genome shotgun sequence.</title>
        <authorList>
            <person name="Kanamasa S."/>
            <person name="Takahashi H."/>
        </authorList>
    </citation>
    <scope>NUCLEOTIDE SEQUENCE [LARGE SCALE GENOMIC DNA]</scope>
    <source>
        <strain evidence="3 4">IC-1</strain>
    </source>
</reference>
<feature type="compositionally biased region" description="Low complexity" evidence="1">
    <location>
        <begin position="104"/>
        <end position="118"/>
    </location>
</feature>
<comment type="caution">
    <text evidence="3">The sequence shown here is derived from an EMBL/GenBank/DDBJ whole genome shotgun (WGS) entry which is preliminary data.</text>
</comment>
<evidence type="ECO:0000313" key="4">
    <source>
        <dbReference type="Proteomes" id="UP000517252"/>
    </source>
</evidence>
<dbReference type="Pfam" id="PF10528">
    <property type="entry name" value="GLEYA"/>
    <property type="match status" value="1"/>
</dbReference>
<dbReference type="InterPro" id="IPR018871">
    <property type="entry name" value="GLEYA_adhesin_domain"/>
</dbReference>
<feature type="compositionally biased region" description="Low complexity" evidence="1">
    <location>
        <begin position="134"/>
        <end position="152"/>
    </location>
</feature>
<protein>
    <submittedName>
        <fullName evidence="3">Flocculation protein FLO9</fullName>
    </submittedName>
</protein>
<feature type="domain" description="PA14" evidence="2">
    <location>
        <begin position="298"/>
        <end position="457"/>
    </location>
</feature>
<dbReference type="Proteomes" id="UP000517252">
    <property type="component" value="Unassembled WGS sequence"/>
</dbReference>
<sequence length="468" mass="48956">MAMNSYAPACTANACLQQVAGIVDNNPLAQFSACVSMFGSPVVTTITPTGDVVFTTDTASVSYTDIIVSPTTDVSTVLQTVTVPSQASQTQTETVYSPTVVETTTTTVVTDGPSTTSPMRRRNEKGRGCRPRQSSSSSLFSSSTSSHSSSSTSALFPIASNCPSREDYSSACACITAVATTQSVTLPAATSTSTVDMTVSVAVSLTSLSSTMSVLTSTVYVTTPTTVTKTITTPTTTTSTATATVTLVPGGPCVANPVCGPAGFNIDYYENVAGEFAYIWGTGILPPSYYITEGLKPLDSSLTNLTFYPENDRPSGLPVIYPYADPTQAYYVGWTRSTNGGVTVDANNFTLVYEGLFRAPETGSYTFCTSADDESDLFFGHGNALNCLDGTAPASATPFLTTKDQPDLGQFICQAVNLTEGLYYPVRNVAGNGMGPSAFGFTVQLPSNSSNTDDFTDYAYPLSCGSFA</sequence>
<dbReference type="Gene3D" id="2.60.120.1560">
    <property type="match status" value="1"/>
</dbReference>
<evidence type="ECO:0000313" key="3">
    <source>
        <dbReference type="EMBL" id="GFP54388.1"/>
    </source>
</evidence>
<dbReference type="EMBL" id="BLZH01000004">
    <property type="protein sequence ID" value="GFP54388.1"/>
    <property type="molecule type" value="Genomic_DNA"/>
</dbReference>
<dbReference type="InterPro" id="IPR037524">
    <property type="entry name" value="PA14/GLEYA"/>
</dbReference>
<proteinExistence type="predicted"/>
<dbReference type="AlphaFoldDB" id="A0A6V8QTL9"/>
<dbReference type="OrthoDB" id="4792629at2759"/>
<dbReference type="PROSITE" id="PS51820">
    <property type="entry name" value="PA14"/>
    <property type="match status" value="1"/>
</dbReference>
<evidence type="ECO:0000256" key="1">
    <source>
        <dbReference type="SAM" id="MobiDB-lite"/>
    </source>
</evidence>
<evidence type="ECO:0000259" key="2">
    <source>
        <dbReference type="PROSITE" id="PS51820"/>
    </source>
</evidence>